<keyword evidence="4" id="KW-0342">GTP-binding</keyword>
<evidence type="ECO:0000259" key="5">
    <source>
        <dbReference type="PROSITE" id="PS51716"/>
    </source>
</evidence>
<name>A0A9N8Z495_9GLOM</name>
<protein>
    <submittedName>
        <fullName evidence="6">2054_t:CDS:1</fullName>
    </submittedName>
</protein>
<dbReference type="GO" id="GO:0016787">
    <property type="term" value="F:hydrolase activity"/>
    <property type="evidence" value="ECO:0007669"/>
    <property type="project" value="UniProtKB-KW"/>
</dbReference>
<sequence length="324" mass="37132">MGIVLGVKRLINVILVVTKRPSRQNPTVDAIETILRETEKARDEAIKTQKAQAAKIKKLEKENALIRSVSLEAKPTKQQYEEAKSMLKDPNGLFYHFAVAGHAGTGKSSLINALRGCKDKDKGAAKVGVAETTMEIGRYPDNNSAFDKFVWYDIPGAGTQLNSQWQYFHDKRLFVFDFVIICWKDRIMETDMQILKSCKTWNIPTFFVRTSSKTHIFNLMQSEEITNKDATAELRNTTRKTVEENFRQGNYNGPAKVYITDRYVLQQIVSNFTKKFHLVKDYNFTADDMREIVNVQGIIDEPSFLMDLVVTARERRCKKLNLSQ</sequence>
<dbReference type="GO" id="GO:0005525">
    <property type="term" value="F:GTP binding"/>
    <property type="evidence" value="ECO:0007669"/>
    <property type="project" value="UniProtKB-KW"/>
</dbReference>
<dbReference type="AlphaFoldDB" id="A0A9N8Z495"/>
<dbReference type="GO" id="GO:0016020">
    <property type="term" value="C:membrane"/>
    <property type="evidence" value="ECO:0007669"/>
    <property type="project" value="InterPro"/>
</dbReference>
<dbReference type="PANTHER" id="PTHR32341">
    <property type="entry name" value="INTERFERON-INDUCIBLE GTPASE"/>
    <property type="match status" value="1"/>
</dbReference>
<evidence type="ECO:0000256" key="4">
    <source>
        <dbReference type="ARBA" id="ARBA00023134"/>
    </source>
</evidence>
<evidence type="ECO:0000256" key="2">
    <source>
        <dbReference type="ARBA" id="ARBA00022741"/>
    </source>
</evidence>
<dbReference type="OrthoDB" id="422720at2759"/>
<dbReference type="InterPro" id="IPR030385">
    <property type="entry name" value="G_IRG_dom"/>
</dbReference>
<dbReference type="SUPFAM" id="SSF52540">
    <property type="entry name" value="P-loop containing nucleoside triphosphate hydrolases"/>
    <property type="match status" value="1"/>
</dbReference>
<evidence type="ECO:0000313" key="7">
    <source>
        <dbReference type="Proteomes" id="UP000789572"/>
    </source>
</evidence>
<comment type="caution">
    <text evidence="6">The sequence shown here is derived from an EMBL/GenBank/DDBJ whole genome shotgun (WGS) entry which is preliminary data.</text>
</comment>
<dbReference type="InterPro" id="IPR027417">
    <property type="entry name" value="P-loop_NTPase"/>
</dbReference>
<feature type="domain" description="IRG-type G" evidence="5">
    <location>
        <begin position="93"/>
        <end position="275"/>
    </location>
</feature>
<dbReference type="Pfam" id="PF05049">
    <property type="entry name" value="IIGP"/>
    <property type="match status" value="1"/>
</dbReference>
<dbReference type="InterPro" id="IPR051515">
    <property type="entry name" value="IRG"/>
</dbReference>
<proteinExistence type="inferred from homology"/>
<accession>A0A9N8Z495</accession>
<dbReference type="PANTHER" id="PTHR32341:SF10">
    <property type="entry name" value="INTERFERON-INDUCIBLE GTPASE 5"/>
    <property type="match status" value="1"/>
</dbReference>
<evidence type="ECO:0000313" key="6">
    <source>
        <dbReference type="EMBL" id="CAG8472380.1"/>
    </source>
</evidence>
<dbReference type="EMBL" id="CAJVPJ010000073">
    <property type="protein sequence ID" value="CAG8472380.1"/>
    <property type="molecule type" value="Genomic_DNA"/>
</dbReference>
<dbReference type="InterPro" id="IPR007743">
    <property type="entry name" value="Immunity-related_GTPase-like"/>
</dbReference>
<gene>
    <name evidence="6" type="ORF">POCULU_LOCUS1108</name>
</gene>
<reference evidence="6" key="1">
    <citation type="submission" date="2021-06" db="EMBL/GenBank/DDBJ databases">
        <authorList>
            <person name="Kallberg Y."/>
            <person name="Tangrot J."/>
            <person name="Rosling A."/>
        </authorList>
    </citation>
    <scope>NUCLEOTIDE SEQUENCE</scope>
    <source>
        <strain evidence="6">IA702</strain>
    </source>
</reference>
<keyword evidence="2" id="KW-0547">Nucleotide-binding</keyword>
<keyword evidence="3" id="KW-0378">Hydrolase</keyword>
<keyword evidence="7" id="KW-1185">Reference proteome</keyword>
<evidence type="ECO:0000256" key="3">
    <source>
        <dbReference type="ARBA" id="ARBA00022801"/>
    </source>
</evidence>
<organism evidence="6 7">
    <name type="scientific">Paraglomus occultum</name>
    <dbReference type="NCBI Taxonomy" id="144539"/>
    <lineage>
        <taxon>Eukaryota</taxon>
        <taxon>Fungi</taxon>
        <taxon>Fungi incertae sedis</taxon>
        <taxon>Mucoromycota</taxon>
        <taxon>Glomeromycotina</taxon>
        <taxon>Glomeromycetes</taxon>
        <taxon>Paraglomerales</taxon>
        <taxon>Paraglomeraceae</taxon>
        <taxon>Paraglomus</taxon>
    </lineage>
</organism>
<evidence type="ECO:0000256" key="1">
    <source>
        <dbReference type="ARBA" id="ARBA00005429"/>
    </source>
</evidence>
<comment type="similarity">
    <text evidence="1">Belongs to the TRAFAC class dynamin-like GTPase superfamily. IRG family.</text>
</comment>
<dbReference type="PROSITE" id="PS51716">
    <property type="entry name" value="G_IRG"/>
    <property type="match status" value="1"/>
</dbReference>
<dbReference type="Gene3D" id="3.40.50.300">
    <property type="entry name" value="P-loop containing nucleotide triphosphate hydrolases"/>
    <property type="match status" value="1"/>
</dbReference>
<dbReference type="Proteomes" id="UP000789572">
    <property type="component" value="Unassembled WGS sequence"/>
</dbReference>